<feature type="compositionally biased region" description="Basic residues" evidence="13">
    <location>
        <begin position="45"/>
        <end position="75"/>
    </location>
</feature>
<evidence type="ECO:0000256" key="4">
    <source>
        <dbReference type="ARBA" id="ARBA00015856"/>
    </source>
</evidence>
<feature type="transmembrane region" description="Helical" evidence="12">
    <location>
        <begin position="1503"/>
        <end position="1534"/>
    </location>
</feature>
<feature type="domain" description="GPI inositol-deacylase transmembrane" evidence="15">
    <location>
        <begin position="1410"/>
        <end position="1727"/>
    </location>
</feature>
<evidence type="ECO:0000256" key="8">
    <source>
        <dbReference type="ARBA" id="ARBA00022824"/>
    </source>
</evidence>
<dbReference type="STRING" id="28573.A0A0U1M0V6"/>
<evidence type="ECO:0000256" key="5">
    <source>
        <dbReference type="ARBA" id="ARBA00022448"/>
    </source>
</evidence>
<comment type="function">
    <text evidence="1 12">Involved in inositol deacylation of GPI-anchored proteins which plays important roles in the quality control and ER-associated degradation of GPI-anchored proteins.</text>
</comment>
<dbReference type="EC" id="3.1.-.-" evidence="12"/>
<dbReference type="Pfam" id="PF25140">
    <property type="entry name" value="PGAP1_TMD"/>
    <property type="match status" value="1"/>
</dbReference>
<organism evidence="16 17">
    <name type="scientific">Talaromyces islandicus</name>
    <name type="common">Penicillium islandicum</name>
    <dbReference type="NCBI Taxonomy" id="28573"/>
    <lineage>
        <taxon>Eukaryota</taxon>
        <taxon>Fungi</taxon>
        <taxon>Dikarya</taxon>
        <taxon>Ascomycota</taxon>
        <taxon>Pezizomycotina</taxon>
        <taxon>Eurotiomycetes</taxon>
        <taxon>Eurotiomycetidae</taxon>
        <taxon>Eurotiales</taxon>
        <taxon>Trichocomaceae</taxon>
        <taxon>Talaromyces</taxon>
        <taxon>Talaromyces sect. Islandici</taxon>
    </lineage>
</organism>
<feature type="compositionally biased region" description="Low complexity" evidence="13">
    <location>
        <begin position="9"/>
        <end position="24"/>
    </location>
</feature>
<keyword evidence="11 12" id="KW-0472">Membrane</keyword>
<protein>
    <recommendedName>
        <fullName evidence="4 12">GPI inositol-deacylase</fullName>
        <ecNumber evidence="12">3.1.-.-</ecNumber>
    </recommendedName>
</protein>
<feature type="transmembrane region" description="Helical" evidence="12">
    <location>
        <begin position="1618"/>
        <end position="1644"/>
    </location>
</feature>
<evidence type="ECO:0000256" key="10">
    <source>
        <dbReference type="ARBA" id="ARBA00022989"/>
    </source>
</evidence>
<evidence type="ECO:0000256" key="1">
    <source>
        <dbReference type="ARBA" id="ARBA00003496"/>
    </source>
</evidence>
<evidence type="ECO:0000256" key="7">
    <source>
        <dbReference type="ARBA" id="ARBA00022801"/>
    </source>
</evidence>
<dbReference type="GO" id="GO:0050185">
    <property type="term" value="F:phosphatidylinositol deacylase activity"/>
    <property type="evidence" value="ECO:0007669"/>
    <property type="project" value="TreeGrafter"/>
</dbReference>
<sequence length="1760" mass="196986">MSQSGSNPSKQASRSVSSISSVVDDSGHSRFTFVTERNQPETRTHAMRAHWQERRRRNQVGRGHDRTRRPLRSKPKISGSGSTSQYENMQSQSTTGDTPVQVNMHVQGPSFYTNPFGVEDQRQYSPKEKDPMPYITPGLLQGIPAQFLTGVNFALGTSKLDPFDVFPVTLTTSHHKLIHHWITAHATMMFEDMPKSEFNPMRDVWFPLDLSNAACFNVIMAHSAAHLAYFYEGMTPTHGTNSFEALKYKTEALEILNQWLNDPMRALSNDTFAAVVRLLTFERYWGTEEGWQVHRDGLQRMIEVKGGVHELHDDWRLELVVGLVSLMSHPSWFSPTNDISSISSPNFLVTDIKRMRSLWLISFIQDMRNLMSMSLQLYRDGLSMFPALYDAVLFIRADFDADVTFSSSASSPLKTAYSSVDYDRLASVFSICLMLQESVSLTFGAPAVTATSNGKNALAVLNMSLFSAPDTWKTSVYALRSFLDAHFLQFYLAGAQKINYVVQMTDIVGHLSFEAHRGIEKCLLNMLCRTRYGRMVYRADDGATPDSLLSSLHGHHPFDTNTWYIRIRLVRRGLPTCHSQNLFPSRAKPAALLNALCSPLQMHRRSSGLSDETDVPLGSRLSADTGHGDSIADASLESPRSQIATPAANLDFRPINNRHNSNSSINSINNNNNSSLSLSAPRSRNSSAIRNSFSSSPSHASVPPTPTSTKFEMASRQLSSEGSPEDHQRGRQFRLRSPWSLSILVLSTALAGVCFFLYIMYSFVQRPLGVNGCQVSMMSPTYLKMLGFDAEHTRFASKYNLYLYREEGVDYYTPENIGLSGAPVLFLPGNAGSYKQVRSLASEASRHFRDVILQDGERLNAGTRNLDFFMVDFNEDLAAFHGQTILDQAEYVNEALAYILSLYHDPRRLNRDSNLPDPSSVILIGHSMGGVVARTALTMANYQANSVNTIITMSAPHAKPPVSFDSDMVHTYKQVNDYWRGAYSQEWANNNPLWHVTLVSIAGGARDTVVSSDYASLSSLVPETHGFTVFTSTIPDVWVGTDHLSITWCDQFRKAVIKSLYEVVDVHRSSQTRPRADRMRVFKKWFLTGMEPTAERTLPQQEPNTLLTLDSSTNKILAQGERLVLRRLGKHNEPEAHLMPVPPQGVSGKKFTLLTDRPFDKAEGNLDILFCTIYPLQIGRATSSFPINLDFSRGGSGSTRLACKNAAPDRIHLPASTSSSQEAFDQRQPFSYLQYDLEDLAEHQFVAVIDKTQDANDGWVVAEFSDSSDAVIPTRVGLGRLLSAGLHVKLPANRPMLTEVRIPSLHSSLLAYKLSVRSEKCSDPAPLFSPLLRQSMPEPHESKFFVNLHDVNVNLHGVAPYMPPPLREQAAYGVSFHLWSDPTCSSSVDLSLTVNIPNSFGELVMRYRTLFAAFPLFVVALVLRKQFQVYDDTGYFITFMESLNACLRSSLPLMLGILSLLASSLASTRRLPPSDDPFHWRSNSTETAVDFTKYDLLLGAQDAFFWFLVPLFGLISVGICVVVNYASLALLTLLSSVYGLIRMKTGYIRRDDRGNTPIFSHPSPRRRMINATILVVLVATVIPYQFAYMVACLVQLSTCARALWYFKETRLAVNSSFFNYAHSILTLMLWVLPINILVLVVWVHNLAVHWLTPFSSHHNVLSIMPFLILVETMTSGHMAPRIFSRVKYVTYTILFCLAGYSAVYGVTFAYLLHHVANSFSAWLVVLYLVSSGFSIRRIFRILEGDDNTSLSADGKHKKKP</sequence>
<dbReference type="Gene3D" id="3.40.50.1820">
    <property type="entry name" value="alpha/beta hydrolase"/>
    <property type="match status" value="1"/>
</dbReference>
<reference evidence="16 17" key="1">
    <citation type="submission" date="2015-04" db="EMBL/GenBank/DDBJ databases">
        <authorList>
            <person name="Syromyatnikov M.Y."/>
            <person name="Popov V.N."/>
        </authorList>
    </citation>
    <scope>NUCLEOTIDE SEQUENCE [LARGE SCALE GENOMIC DNA]</scope>
    <source>
        <strain evidence="16">WF-38-12</strain>
    </source>
</reference>
<feature type="transmembrane region" description="Helical" evidence="12">
    <location>
        <begin position="1688"/>
        <end position="1713"/>
    </location>
</feature>
<keyword evidence="8 12" id="KW-0256">Endoplasmic reticulum</keyword>
<dbReference type="GO" id="GO:0006888">
    <property type="term" value="P:endoplasmic reticulum to Golgi vesicle-mediated transport"/>
    <property type="evidence" value="ECO:0007669"/>
    <property type="project" value="TreeGrafter"/>
</dbReference>
<evidence type="ECO:0000313" key="17">
    <source>
        <dbReference type="Proteomes" id="UP000054383"/>
    </source>
</evidence>
<dbReference type="InterPro" id="IPR056824">
    <property type="entry name" value="PGAP1_TMD"/>
</dbReference>
<feature type="transmembrane region" description="Helical" evidence="12">
    <location>
        <begin position="1445"/>
        <end position="1466"/>
    </location>
</feature>
<evidence type="ECO:0000259" key="15">
    <source>
        <dbReference type="Pfam" id="PF25140"/>
    </source>
</evidence>
<name>A0A0U1M0V6_TALIS</name>
<evidence type="ECO:0000256" key="11">
    <source>
        <dbReference type="ARBA" id="ARBA00023136"/>
    </source>
</evidence>
<evidence type="ECO:0000256" key="13">
    <source>
        <dbReference type="SAM" id="MobiDB-lite"/>
    </source>
</evidence>
<dbReference type="InterPro" id="IPR012908">
    <property type="entry name" value="PGAP1-ab_dom-like"/>
</dbReference>
<comment type="similarity">
    <text evidence="3 12">Belongs to the GPI inositol-deacylase family.</text>
</comment>
<dbReference type="GO" id="GO:0015031">
    <property type="term" value="P:protein transport"/>
    <property type="evidence" value="ECO:0007669"/>
    <property type="project" value="UniProtKB-KW"/>
</dbReference>
<keyword evidence="9 12" id="KW-0653">Protein transport</keyword>
<feature type="region of interest" description="Disordered" evidence="13">
    <location>
        <begin position="606"/>
        <end position="731"/>
    </location>
</feature>
<evidence type="ECO:0000256" key="12">
    <source>
        <dbReference type="RuleBase" id="RU365011"/>
    </source>
</evidence>
<evidence type="ECO:0000256" key="6">
    <source>
        <dbReference type="ARBA" id="ARBA00022692"/>
    </source>
</evidence>
<dbReference type="Proteomes" id="UP000054383">
    <property type="component" value="Unassembled WGS sequence"/>
</dbReference>
<dbReference type="PANTHER" id="PTHR15495:SF7">
    <property type="entry name" value="GPI INOSITOL-DEACYLASE"/>
    <property type="match status" value="1"/>
</dbReference>
<comment type="subcellular location">
    <subcellularLocation>
        <location evidence="2">Endoplasmic reticulum membrane</location>
        <topology evidence="2">Multi-pass membrane protein</topology>
    </subcellularLocation>
</comment>
<feature type="transmembrane region" description="Helical" evidence="12">
    <location>
        <begin position="1719"/>
        <end position="1739"/>
    </location>
</feature>
<accession>A0A0U1M0V6</accession>
<dbReference type="GO" id="GO:0005789">
    <property type="term" value="C:endoplasmic reticulum membrane"/>
    <property type="evidence" value="ECO:0007669"/>
    <property type="project" value="UniProtKB-SubCell"/>
</dbReference>
<dbReference type="GO" id="GO:0006505">
    <property type="term" value="P:GPI anchor metabolic process"/>
    <property type="evidence" value="ECO:0007669"/>
    <property type="project" value="TreeGrafter"/>
</dbReference>
<dbReference type="InterPro" id="IPR021858">
    <property type="entry name" value="Fun_TF"/>
</dbReference>
<dbReference type="FunFam" id="3.40.50.1820:FF:000056">
    <property type="entry name" value="GPI inositol-deacylase"/>
    <property type="match status" value="1"/>
</dbReference>
<dbReference type="Pfam" id="PF07819">
    <property type="entry name" value="PGAP1"/>
    <property type="match status" value="1"/>
</dbReference>
<gene>
    <name evidence="16" type="ORF">PISL3812_06077</name>
</gene>
<feature type="compositionally biased region" description="Polar residues" evidence="13">
    <location>
        <begin position="79"/>
        <end position="100"/>
    </location>
</feature>
<keyword evidence="5 12" id="KW-0813">Transport</keyword>
<dbReference type="PANTHER" id="PTHR15495">
    <property type="entry name" value="NEGATIVE REGULATOR OF VESICLE FORMATION-RELATED"/>
    <property type="match status" value="1"/>
</dbReference>
<dbReference type="InterPro" id="IPR039529">
    <property type="entry name" value="PGAP1/BST1"/>
</dbReference>
<dbReference type="OrthoDB" id="348976at2759"/>
<keyword evidence="6 12" id="KW-0812">Transmembrane</keyword>
<keyword evidence="17" id="KW-1185">Reference proteome</keyword>
<keyword evidence="10 12" id="KW-1133">Transmembrane helix</keyword>
<feature type="domain" description="GPI inositol-deacylase PGAP1-like alpha/beta" evidence="14">
    <location>
        <begin position="819"/>
        <end position="1062"/>
    </location>
</feature>
<proteinExistence type="inferred from homology"/>
<dbReference type="Pfam" id="PF11951">
    <property type="entry name" value="Fungal_trans_2"/>
    <property type="match status" value="1"/>
</dbReference>
<evidence type="ECO:0000313" key="16">
    <source>
        <dbReference type="EMBL" id="CRG89042.1"/>
    </source>
</evidence>
<dbReference type="SUPFAM" id="SSF53474">
    <property type="entry name" value="alpha/beta-Hydrolases"/>
    <property type="match status" value="1"/>
</dbReference>
<dbReference type="EMBL" id="CVMT01000005">
    <property type="protein sequence ID" value="CRG89042.1"/>
    <property type="molecule type" value="Genomic_DNA"/>
</dbReference>
<evidence type="ECO:0000256" key="3">
    <source>
        <dbReference type="ARBA" id="ARBA00006931"/>
    </source>
</evidence>
<dbReference type="InterPro" id="IPR029058">
    <property type="entry name" value="AB_hydrolase_fold"/>
</dbReference>
<dbReference type="Pfam" id="PF25141">
    <property type="entry name" value="PGAP1_2nd"/>
    <property type="match status" value="1"/>
</dbReference>
<feature type="compositionally biased region" description="Low complexity" evidence="13">
    <location>
        <begin position="653"/>
        <end position="702"/>
    </location>
</feature>
<feature type="transmembrane region" description="Helical" evidence="12">
    <location>
        <begin position="1405"/>
        <end position="1424"/>
    </location>
</feature>
<feature type="region of interest" description="Disordered" evidence="13">
    <location>
        <begin position="1"/>
        <end position="100"/>
    </location>
</feature>
<evidence type="ECO:0000256" key="2">
    <source>
        <dbReference type="ARBA" id="ARBA00004477"/>
    </source>
</evidence>
<keyword evidence="7 12" id="KW-0378">Hydrolase</keyword>
<evidence type="ECO:0000256" key="9">
    <source>
        <dbReference type="ARBA" id="ARBA00022927"/>
    </source>
</evidence>
<feature type="transmembrane region" description="Helical" evidence="12">
    <location>
        <begin position="1656"/>
        <end position="1676"/>
    </location>
</feature>
<evidence type="ECO:0000259" key="14">
    <source>
        <dbReference type="Pfam" id="PF07819"/>
    </source>
</evidence>